<name>A0A0A8Z3V1_ARUDO</name>
<proteinExistence type="predicted"/>
<dbReference type="AlphaFoldDB" id="A0A0A8Z3V1"/>
<reference evidence="1" key="1">
    <citation type="submission" date="2014-09" db="EMBL/GenBank/DDBJ databases">
        <authorList>
            <person name="Magalhaes I.L.F."/>
            <person name="Oliveira U."/>
            <person name="Santos F.R."/>
            <person name="Vidigal T.H.D.A."/>
            <person name="Brescovit A.D."/>
            <person name="Santos A.J."/>
        </authorList>
    </citation>
    <scope>NUCLEOTIDE SEQUENCE</scope>
    <source>
        <tissue evidence="1">Shoot tissue taken approximately 20 cm above the soil surface</tissue>
    </source>
</reference>
<dbReference type="EMBL" id="GBRH01265522">
    <property type="protein sequence ID" value="JAD32373.1"/>
    <property type="molecule type" value="Transcribed_RNA"/>
</dbReference>
<sequence>MMEYEYERTLKHPRIQTAAYIIKGLCILDSI</sequence>
<accession>A0A0A8Z3V1</accession>
<protein>
    <submittedName>
        <fullName evidence="1">Uncharacterized protein</fullName>
    </submittedName>
</protein>
<organism evidence="1">
    <name type="scientific">Arundo donax</name>
    <name type="common">Giant reed</name>
    <name type="synonym">Donax arundinaceus</name>
    <dbReference type="NCBI Taxonomy" id="35708"/>
    <lineage>
        <taxon>Eukaryota</taxon>
        <taxon>Viridiplantae</taxon>
        <taxon>Streptophyta</taxon>
        <taxon>Embryophyta</taxon>
        <taxon>Tracheophyta</taxon>
        <taxon>Spermatophyta</taxon>
        <taxon>Magnoliopsida</taxon>
        <taxon>Liliopsida</taxon>
        <taxon>Poales</taxon>
        <taxon>Poaceae</taxon>
        <taxon>PACMAD clade</taxon>
        <taxon>Arundinoideae</taxon>
        <taxon>Arundineae</taxon>
        <taxon>Arundo</taxon>
    </lineage>
</organism>
<reference evidence="1" key="2">
    <citation type="journal article" date="2015" name="Data Brief">
        <title>Shoot transcriptome of the giant reed, Arundo donax.</title>
        <authorList>
            <person name="Barrero R.A."/>
            <person name="Guerrero F.D."/>
            <person name="Moolhuijzen P."/>
            <person name="Goolsby J.A."/>
            <person name="Tidwell J."/>
            <person name="Bellgard S.E."/>
            <person name="Bellgard M.I."/>
        </authorList>
    </citation>
    <scope>NUCLEOTIDE SEQUENCE</scope>
    <source>
        <tissue evidence="1">Shoot tissue taken approximately 20 cm above the soil surface</tissue>
    </source>
</reference>
<evidence type="ECO:0000313" key="1">
    <source>
        <dbReference type="EMBL" id="JAD32373.1"/>
    </source>
</evidence>